<keyword evidence="2" id="KW-1185">Reference proteome</keyword>
<dbReference type="EMBL" id="JAVXUO010001369">
    <property type="protein sequence ID" value="KAK2982992.1"/>
    <property type="molecule type" value="Genomic_DNA"/>
</dbReference>
<dbReference type="InterPro" id="IPR019651">
    <property type="entry name" value="Glutamate_DH_NAD-spec"/>
</dbReference>
<dbReference type="Proteomes" id="UP001187471">
    <property type="component" value="Unassembled WGS sequence"/>
</dbReference>
<protein>
    <submittedName>
        <fullName evidence="1">Uncharacterized protein</fullName>
    </submittedName>
</protein>
<proteinExistence type="predicted"/>
<evidence type="ECO:0000313" key="1">
    <source>
        <dbReference type="EMBL" id="KAK2982992.1"/>
    </source>
</evidence>
<dbReference type="Pfam" id="PF10712">
    <property type="entry name" value="NAD-GH"/>
    <property type="match status" value="1"/>
</dbReference>
<gene>
    <name evidence="1" type="ORF">RJ640_001625</name>
</gene>
<sequence>MSLSVVEGDVRRSRPVALVVGDDLDAVVLPHADARVGRAEIYPDRGSLSFFGTKAEALVIISLENFAGSTFFSALSATPSATALPH</sequence>
<accession>A0AA88R8K7</accession>
<reference evidence="1" key="1">
    <citation type="submission" date="2022-12" db="EMBL/GenBank/DDBJ databases">
        <title>Draft genome assemblies for two species of Escallonia (Escalloniales).</title>
        <authorList>
            <person name="Chanderbali A."/>
            <person name="Dervinis C."/>
            <person name="Anghel I."/>
            <person name="Soltis D."/>
            <person name="Soltis P."/>
            <person name="Zapata F."/>
        </authorList>
    </citation>
    <scope>NUCLEOTIDE SEQUENCE</scope>
    <source>
        <strain evidence="1">UCBG92.1500</strain>
        <tissue evidence="1">Leaf</tissue>
    </source>
</reference>
<comment type="caution">
    <text evidence="1">The sequence shown here is derived from an EMBL/GenBank/DDBJ whole genome shotgun (WGS) entry which is preliminary data.</text>
</comment>
<evidence type="ECO:0000313" key="2">
    <source>
        <dbReference type="Proteomes" id="UP001187471"/>
    </source>
</evidence>
<name>A0AA88R8K7_9ASTE</name>
<dbReference type="AlphaFoldDB" id="A0AA88R8K7"/>
<organism evidence="1 2">
    <name type="scientific">Escallonia rubra</name>
    <dbReference type="NCBI Taxonomy" id="112253"/>
    <lineage>
        <taxon>Eukaryota</taxon>
        <taxon>Viridiplantae</taxon>
        <taxon>Streptophyta</taxon>
        <taxon>Embryophyta</taxon>
        <taxon>Tracheophyta</taxon>
        <taxon>Spermatophyta</taxon>
        <taxon>Magnoliopsida</taxon>
        <taxon>eudicotyledons</taxon>
        <taxon>Gunneridae</taxon>
        <taxon>Pentapetalae</taxon>
        <taxon>asterids</taxon>
        <taxon>campanulids</taxon>
        <taxon>Escalloniales</taxon>
        <taxon>Escalloniaceae</taxon>
        <taxon>Escallonia</taxon>
    </lineage>
</organism>